<evidence type="ECO:0000313" key="3">
    <source>
        <dbReference type="Proteomes" id="UP000664702"/>
    </source>
</evidence>
<dbReference type="AlphaFoldDB" id="A0A939MFK2"/>
<proteinExistence type="predicted"/>
<sequence>MAKAKKQNTTTDPVYAAIEKHQKAMRELYQGLKTAPGTLGPDPKIEKKCLNREGKTRDDLTSTAPTTLQGLLALVAYVNGVKSGKLSPYGKPDNTFEEPETLYAVLASAEELLAEQVGRSASAINIKSTSKGSTEALPTFRWWATSQSDQRRISGSARTIPTTTVSQSRRRRYCCSAFTTSWTG</sequence>
<organism evidence="1">
    <name type="scientific">Bradyrhizobium barranii subsp. barranii</name>
    <dbReference type="NCBI Taxonomy" id="2823807"/>
    <lineage>
        <taxon>Bacteria</taxon>
        <taxon>Pseudomonadati</taxon>
        <taxon>Pseudomonadota</taxon>
        <taxon>Alphaproteobacteria</taxon>
        <taxon>Hyphomicrobiales</taxon>
        <taxon>Nitrobacteraceae</taxon>
        <taxon>Bradyrhizobium</taxon>
        <taxon>Bradyrhizobium barranii</taxon>
    </lineage>
</organism>
<name>A0A939MFK2_9BRAD</name>
<accession>A0A939MFK2</accession>
<evidence type="ECO:0000313" key="2">
    <source>
        <dbReference type="EMBL" id="UEM10421.1"/>
    </source>
</evidence>
<dbReference type="RefSeq" id="WP_208088050.1">
    <property type="nucleotide sequence ID" value="NZ_CP086136.1"/>
</dbReference>
<dbReference type="EMBL" id="JAGEMI010000001">
    <property type="protein sequence ID" value="MBO1866855.1"/>
    <property type="molecule type" value="Genomic_DNA"/>
</dbReference>
<dbReference type="EMBL" id="CP086136">
    <property type="protein sequence ID" value="UEM10421.1"/>
    <property type="molecule type" value="Genomic_DNA"/>
</dbReference>
<dbReference type="Proteomes" id="UP000664702">
    <property type="component" value="Chromosome"/>
</dbReference>
<reference evidence="1" key="1">
    <citation type="submission" date="2021-03" db="EMBL/GenBank/DDBJ databases">
        <title>Whole Genome Sequence of Bradyrhizobium sp. Strain 144S4.</title>
        <authorList>
            <person name="Bromfield E.S.P."/>
            <person name="Cloutier S."/>
        </authorList>
    </citation>
    <scope>NUCLEOTIDE SEQUENCE [LARGE SCALE GENOMIC DNA]</scope>
    <source>
        <strain evidence="1">144S4</strain>
    </source>
</reference>
<gene>
    <name evidence="2" type="ORF">J4G43_038075</name>
    <name evidence="1" type="ORF">J4G43_39985</name>
</gene>
<protein>
    <submittedName>
        <fullName evidence="1">Uncharacterized protein</fullName>
    </submittedName>
</protein>
<evidence type="ECO:0000313" key="1">
    <source>
        <dbReference type="EMBL" id="MBO1866855.1"/>
    </source>
</evidence>
<dbReference type="KEGG" id="bban:J4G43_038075"/>
<reference evidence="2 3" key="2">
    <citation type="journal article" date="2022" name="Int. J. Syst. Evol. Microbiol.">
        <title>Strains of Bradyrhizobium barranii sp. nov. associated with legumes native to Canada are symbionts of soybeans and belong to different subspecies (subsp. barranii subsp. nov. and subsp. apii subsp. nov.) and symbiovars (sv. glycinearum and sv. septentrionale).</title>
        <authorList>
            <person name="Bromfield E.S.P."/>
            <person name="Cloutier S."/>
            <person name="Wasai-Hara S."/>
            <person name="Minamisawa K."/>
        </authorList>
    </citation>
    <scope>NUCLEOTIDE SEQUENCE [LARGE SCALE GENOMIC DNA]</scope>
    <source>
        <strain evidence="2 3">144S4</strain>
    </source>
</reference>